<dbReference type="InterPro" id="IPR008532">
    <property type="entry name" value="NFACT_RNA-bd"/>
</dbReference>
<reference evidence="3" key="1">
    <citation type="submission" date="2023-08" db="EMBL/GenBank/DDBJ databases">
        <title>Draft sequence of the Babesia gibsoni genome.</title>
        <authorList>
            <person name="Yamagishi J.Y."/>
            <person name="Xuan X.X."/>
        </authorList>
    </citation>
    <scope>NUCLEOTIDE SEQUENCE</scope>
    <source>
        <strain evidence="3">Azabu</strain>
    </source>
</reference>
<feature type="region of interest" description="Disordered" evidence="1">
    <location>
        <begin position="347"/>
        <end position="370"/>
    </location>
</feature>
<dbReference type="InterPro" id="IPR051608">
    <property type="entry name" value="RQC_Subunit_NEMF"/>
</dbReference>
<protein>
    <recommendedName>
        <fullName evidence="2">NFACT RNA-binding domain-containing protein</fullName>
    </recommendedName>
</protein>
<sequence length="644" mass="72360">MIVAIRLLGARALRGRGPMPLAFLIAKQPRFSSTLTALSRDECISAFDTIKNDQVILKERPQAKRDSPKKVTIDFGMLSMYAEELNVVLEKAAFIGVTHIPIKRPFVEQKPLDAALLHFRGFERGDSICLYYQRTGFPLVPSPAASYIPPSERTLSHFETVMSGVSGLRVSRVHCPFFFKNVIAIDLKPAHVDLGEDSEDSKPESYRILVTAKSKGNRLLLTDNSDGLILLTSETFDEKSGIKDGVGAMYRVDKSKKRTPDPTESYEGFLSQFEGKQHMSLVKAMIMTYEGLDPGRITYLAGKAGVDSSLHVSKIENLPDFYNTFIRWLRSPVESSEHLQFYMPTAEGDKPESLVADEESPPKDDLNANSDATSMKTVSRYIFHHWGDNGPVYQHHRIAEKSRVLIDETLERLEKVRSQCIGDEQQVERLMKVDERISNIRDYERSLGINMTWKSPETFDLVKTIYQQVWELGDLTGYRKKLAKTPYSSPLSKTDDEEGRNVPHFRVKKENPYKGILVIKTHPQNPETALIIVGKNAKQNERVTHEIAQKGDIWLHTRDCPGSHVLLRRSLGSAEALQIAADIAAYYSKAKKLESAPVIKTSIENVKKCPDAQIGAVLVSNFETIQGRPANGGEYVKAHRISLN</sequence>
<comment type="caution">
    <text evidence="3">The sequence shown here is derived from an EMBL/GenBank/DDBJ whole genome shotgun (WGS) entry which is preliminary data.</text>
</comment>
<feature type="domain" description="NFACT RNA-binding" evidence="2">
    <location>
        <begin position="526"/>
        <end position="611"/>
    </location>
</feature>
<dbReference type="AlphaFoldDB" id="A0AAD8UQZ5"/>
<dbReference type="GO" id="GO:0043023">
    <property type="term" value="F:ribosomal large subunit binding"/>
    <property type="evidence" value="ECO:0007669"/>
    <property type="project" value="TreeGrafter"/>
</dbReference>
<organism evidence="3 4">
    <name type="scientific">Babesia gibsoni</name>
    <dbReference type="NCBI Taxonomy" id="33632"/>
    <lineage>
        <taxon>Eukaryota</taxon>
        <taxon>Sar</taxon>
        <taxon>Alveolata</taxon>
        <taxon>Apicomplexa</taxon>
        <taxon>Aconoidasida</taxon>
        <taxon>Piroplasmida</taxon>
        <taxon>Babesiidae</taxon>
        <taxon>Babesia</taxon>
    </lineage>
</organism>
<dbReference type="Proteomes" id="UP001230268">
    <property type="component" value="Unassembled WGS sequence"/>
</dbReference>
<accession>A0AAD8UQZ5</accession>
<dbReference type="Pfam" id="PF05670">
    <property type="entry name" value="NFACT-R_1"/>
    <property type="match status" value="1"/>
</dbReference>
<evidence type="ECO:0000313" key="3">
    <source>
        <dbReference type="EMBL" id="KAK1444055.1"/>
    </source>
</evidence>
<dbReference type="PANTHER" id="PTHR15239:SF6">
    <property type="entry name" value="RIBOSOME QUALITY CONTROL COMPLEX SUBUNIT NEMF"/>
    <property type="match status" value="1"/>
</dbReference>
<gene>
    <name evidence="3" type="ORF">BgAZ_209310</name>
</gene>
<name>A0AAD8UQZ5_BABGI</name>
<dbReference type="EMBL" id="JAVEPI010000002">
    <property type="protein sequence ID" value="KAK1444055.1"/>
    <property type="molecule type" value="Genomic_DNA"/>
</dbReference>
<dbReference type="PANTHER" id="PTHR15239">
    <property type="entry name" value="NUCLEAR EXPORT MEDIATOR FACTOR NEMF"/>
    <property type="match status" value="1"/>
</dbReference>
<evidence type="ECO:0000313" key="4">
    <source>
        <dbReference type="Proteomes" id="UP001230268"/>
    </source>
</evidence>
<keyword evidence="4" id="KW-1185">Reference proteome</keyword>
<dbReference type="GO" id="GO:1990112">
    <property type="term" value="C:RQC complex"/>
    <property type="evidence" value="ECO:0007669"/>
    <property type="project" value="TreeGrafter"/>
</dbReference>
<evidence type="ECO:0000259" key="2">
    <source>
        <dbReference type="Pfam" id="PF05670"/>
    </source>
</evidence>
<dbReference type="GO" id="GO:0000049">
    <property type="term" value="F:tRNA binding"/>
    <property type="evidence" value="ECO:0007669"/>
    <property type="project" value="TreeGrafter"/>
</dbReference>
<evidence type="ECO:0000256" key="1">
    <source>
        <dbReference type="SAM" id="MobiDB-lite"/>
    </source>
</evidence>
<proteinExistence type="predicted"/>
<dbReference type="GO" id="GO:0072344">
    <property type="term" value="P:rescue of stalled ribosome"/>
    <property type="evidence" value="ECO:0007669"/>
    <property type="project" value="TreeGrafter"/>
</dbReference>